<name>A0A1J1IKP8_9DIPT</name>
<gene>
    <name evidence="1" type="ORF">CLUMA_CG013611</name>
</gene>
<keyword evidence="2" id="KW-1185">Reference proteome</keyword>
<evidence type="ECO:0000313" key="2">
    <source>
        <dbReference type="Proteomes" id="UP000183832"/>
    </source>
</evidence>
<evidence type="ECO:0000313" key="1">
    <source>
        <dbReference type="EMBL" id="CRL00338.1"/>
    </source>
</evidence>
<dbReference type="EMBL" id="CVRI01000054">
    <property type="protein sequence ID" value="CRL00338.1"/>
    <property type="molecule type" value="Genomic_DNA"/>
</dbReference>
<protein>
    <submittedName>
        <fullName evidence="1">CLUMA_CG013611, isoform A</fullName>
    </submittedName>
</protein>
<organism evidence="1 2">
    <name type="scientific">Clunio marinus</name>
    <dbReference type="NCBI Taxonomy" id="568069"/>
    <lineage>
        <taxon>Eukaryota</taxon>
        <taxon>Metazoa</taxon>
        <taxon>Ecdysozoa</taxon>
        <taxon>Arthropoda</taxon>
        <taxon>Hexapoda</taxon>
        <taxon>Insecta</taxon>
        <taxon>Pterygota</taxon>
        <taxon>Neoptera</taxon>
        <taxon>Endopterygota</taxon>
        <taxon>Diptera</taxon>
        <taxon>Nematocera</taxon>
        <taxon>Chironomoidea</taxon>
        <taxon>Chironomidae</taxon>
        <taxon>Clunio</taxon>
    </lineage>
</organism>
<accession>A0A1J1IKP8</accession>
<sequence>MWNTQKESEIEFIETGRRVLKQDTRFSLFTYSQIIFKNRKFYDHLGETQMKLMPQFASKLLEVFLLPINGWSEM</sequence>
<reference evidence="1 2" key="1">
    <citation type="submission" date="2015-04" db="EMBL/GenBank/DDBJ databases">
        <authorList>
            <person name="Syromyatnikov M.Y."/>
            <person name="Popov V.N."/>
        </authorList>
    </citation>
    <scope>NUCLEOTIDE SEQUENCE [LARGE SCALE GENOMIC DNA]</scope>
</reference>
<proteinExistence type="predicted"/>
<dbReference type="Proteomes" id="UP000183832">
    <property type="component" value="Unassembled WGS sequence"/>
</dbReference>
<dbReference type="AlphaFoldDB" id="A0A1J1IKP8"/>